<dbReference type="PANTHER" id="PTHR12217">
    <property type="entry name" value="EUKARYOTIC TRANSLATION INITIATION FACTOR 2D"/>
    <property type="match status" value="1"/>
</dbReference>
<evidence type="ECO:0000259" key="2">
    <source>
        <dbReference type="PROSITE" id="PS50296"/>
    </source>
</evidence>
<dbReference type="Proteomes" id="UP000094336">
    <property type="component" value="Unassembled WGS sequence"/>
</dbReference>
<dbReference type="OrthoDB" id="199771at2759"/>
<dbReference type="EMBL" id="KV454426">
    <property type="protein sequence ID" value="ODQ83161.1"/>
    <property type="molecule type" value="Genomic_DNA"/>
</dbReference>
<sequence>MPSIYTLWNCPFILPIVLTHPHVIKVYVGNGADLMLPGTVPPFDHRATKGAVVAIADTENPTVPMAVGTCNLNLPQFDKVVGRVGVAVDVIHHIGDELCRLCKDDKVPPAVGLSGEIPIENAEKDAKDIDSSTEEKGDKNVESVDENSKTSIESNSEETNSKAIETNLEGGPYESSITPEDVDHIFQRALLQSLHMEIIPVPLSSSNFMANHVLKNMPDVDASVANIKRTTWKKSAKYLKAMEKLGFLKLKGKGDDVTVVSVVGKENETVKNFVTYKVKKAGATAPAVQKNELRTMLLYKPTHKSKEFFSIIDMPFSVLYTATELKACLNQFIAKQQLVDPKNPKNIIPDGHICLISGLPRGSLGREKVFPAFVKNFTELHKIVKPGQDATEVPTGRGPVPKVHIITEMKIGRKIITRISNFEEFYIKPEAFAEELRVKCSGSTTIGPCTHNPKLTEVTVQGPHGKLVTELLVKRGVNNGYIVFEDKLKAKKRK</sequence>
<dbReference type="PROSITE" id="PS50890">
    <property type="entry name" value="PUA"/>
    <property type="match status" value="1"/>
</dbReference>
<proteinExistence type="predicted"/>
<dbReference type="CDD" id="cd21156">
    <property type="entry name" value="PUA_eIF2d-like"/>
    <property type="match status" value="1"/>
</dbReference>
<dbReference type="Gene3D" id="3.30.780.10">
    <property type="entry name" value="SUI1-like domain"/>
    <property type="match status" value="1"/>
</dbReference>
<dbReference type="InterPro" id="IPR015947">
    <property type="entry name" value="PUA-like_sf"/>
</dbReference>
<dbReference type="InterPro" id="IPR001950">
    <property type="entry name" value="SUI1"/>
</dbReference>
<gene>
    <name evidence="3" type="ORF">BABINDRAFT_159606</name>
</gene>
<dbReference type="InterPro" id="IPR039757">
    <property type="entry name" value="EIF2D"/>
</dbReference>
<feature type="compositionally biased region" description="Low complexity" evidence="1">
    <location>
        <begin position="149"/>
        <end position="161"/>
    </location>
</feature>
<dbReference type="FunFam" id="3.30.780.10:FF:000008">
    <property type="entry name" value="eukaryotic translation initiation factor 2D"/>
    <property type="match status" value="1"/>
</dbReference>
<keyword evidence="4" id="KW-1185">Reference proteome</keyword>
<protein>
    <recommendedName>
        <fullName evidence="2">SUI1 domain-containing protein</fullName>
    </recommendedName>
</protein>
<dbReference type="AlphaFoldDB" id="A0A1E3QZV9"/>
<evidence type="ECO:0000313" key="4">
    <source>
        <dbReference type="Proteomes" id="UP000094336"/>
    </source>
</evidence>
<accession>A0A1E3QZV9</accession>
<dbReference type="Gene3D" id="3.10.400.20">
    <property type="match status" value="1"/>
</dbReference>
<dbReference type="SUPFAM" id="SSF88697">
    <property type="entry name" value="PUA domain-like"/>
    <property type="match status" value="1"/>
</dbReference>
<dbReference type="GO" id="GO:0001731">
    <property type="term" value="P:formation of translation preinitiation complex"/>
    <property type="evidence" value="ECO:0007669"/>
    <property type="project" value="InterPro"/>
</dbReference>
<dbReference type="GO" id="GO:0003743">
    <property type="term" value="F:translation initiation factor activity"/>
    <property type="evidence" value="ECO:0007669"/>
    <property type="project" value="InterPro"/>
</dbReference>
<dbReference type="SUPFAM" id="SSF55159">
    <property type="entry name" value="eIF1-like"/>
    <property type="match status" value="1"/>
</dbReference>
<dbReference type="SUPFAM" id="SSF47592">
    <property type="entry name" value="SWIB/MDM2 domain"/>
    <property type="match status" value="1"/>
</dbReference>
<dbReference type="Pfam" id="PF25304">
    <property type="entry name" value="WHD_eIF2D"/>
    <property type="match status" value="1"/>
</dbReference>
<dbReference type="STRING" id="984486.A0A1E3QZV9"/>
<organism evidence="3 4">
    <name type="scientific">Babjeviella inositovora NRRL Y-12698</name>
    <dbReference type="NCBI Taxonomy" id="984486"/>
    <lineage>
        <taxon>Eukaryota</taxon>
        <taxon>Fungi</taxon>
        <taxon>Dikarya</taxon>
        <taxon>Ascomycota</taxon>
        <taxon>Saccharomycotina</taxon>
        <taxon>Pichiomycetes</taxon>
        <taxon>Serinales incertae sedis</taxon>
        <taxon>Babjeviella</taxon>
    </lineage>
</organism>
<dbReference type="Pfam" id="PF26292">
    <property type="entry name" value="PUA_elF2D"/>
    <property type="match status" value="1"/>
</dbReference>
<feature type="domain" description="SUI1" evidence="2">
    <location>
        <begin position="403"/>
        <end position="476"/>
    </location>
</feature>
<dbReference type="PANTHER" id="PTHR12217:SF4">
    <property type="entry name" value="EUKARYOTIC TRANSLATION INITIATION FACTOR 2D"/>
    <property type="match status" value="1"/>
</dbReference>
<dbReference type="InterPro" id="IPR048248">
    <property type="entry name" value="PUA_eIF2d-like"/>
</dbReference>
<dbReference type="InterPro" id="IPR039759">
    <property type="entry name" value="eIF2D_SUI1"/>
</dbReference>
<dbReference type="Pfam" id="PF01253">
    <property type="entry name" value="SUI1"/>
    <property type="match status" value="1"/>
</dbReference>
<dbReference type="InterPro" id="IPR036877">
    <property type="entry name" value="SUI1_dom_sf"/>
</dbReference>
<name>A0A1E3QZV9_9ASCO</name>
<feature type="region of interest" description="Disordered" evidence="1">
    <location>
        <begin position="112"/>
        <end position="161"/>
    </location>
</feature>
<dbReference type="GO" id="GO:0006364">
    <property type="term" value="P:rRNA processing"/>
    <property type="evidence" value="ECO:0007669"/>
    <property type="project" value="EnsemblFungi"/>
</dbReference>
<dbReference type="InterPro" id="IPR036885">
    <property type="entry name" value="SWIB_MDM2_dom_sf"/>
</dbReference>
<dbReference type="RefSeq" id="XP_018988489.1">
    <property type="nucleotide sequence ID" value="XM_019127767.1"/>
</dbReference>
<dbReference type="GeneID" id="30145620"/>
<dbReference type="InterPro" id="IPR057429">
    <property type="entry name" value="WH_eIF2D"/>
</dbReference>
<feature type="compositionally biased region" description="Basic and acidic residues" evidence="1">
    <location>
        <begin position="121"/>
        <end position="148"/>
    </location>
</feature>
<reference evidence="4" key="1">
    <citation type="submission" date="2016-05" db="EMBL/GenBank/DDBJ databases">
        <title>Comparative genomics of biotechnologically important yeasts.</title>
        <authorList>
            <consortium name="DOE Joint Genome Institute"/>
            <person name="Riley R."/>
            <person name="Haridas S."/>
            <person name="Wolfe K.H."/>
            <person name="Lopes M.R."/>
            <person name="Hittinger C.T."/>
            <person name="Goker M."/>
            <person name="Salamov A."/>
            <person name="Wisecaver J."/>
            <person name="Long T.M."/>
            <person name="Aerts A.L."/>
            <person name="Barry K."/>
            <person name="Choi C."/>
            <person name="Clum A."/>
            <person name="Coughlan A.Y."/>
            <person name="Deshpande S."/>
            <person name="Douglass A.P."/>
            <person name="Hanson S.J."/>
            <person name="Klenk H.-P."/>
            <person name="Labutti K."/>
            <person name="Lapidus A."/>
            <person name="Lindquist E."/>
            <person name="Lipzen A."/>
            <person name="Meier-Kolthoff J.P."/>
            <person name="Ohm R.A."/>
            <person name="Otillar R.P."/>
            <person name="Pangilinan J."/>
            <person name="Peng Y."/>
            <person name="Rokas A."/>
            <person name="Rosa C.A."/>
            <person name="Scheuner C."/>
            <person name="Sibirny A.A."/>
            <person name="Slot J.C."/>
            <person name="Stielow J.B."/>
            <person name="Sun H."/>
            <person name="Kurtzman C.P."/>
            <person name="Blackwell M."/>
            <person name="Grigoriev I.V."/>
            <person name="Jeffries T.W."/>
        </authorList>
    </citation>
    <scope>NUCLEOTIDE SEQUENCE [LARGE SCALE GENOMIC DNA]</scope>
    <source>
        <strain evidence="4">NRRL Y-12698</strain>
    </source>
</reference>
<dbReference type="PROSITE" id="PS50296">
    <property type="entry name" value="SUI1"/>
    <property type="match status" value="1"/>
</dbReference>
<evidence type="ECO:0000313" key="3">
    <source>
        <dbReference type="EMBL" id="ODQ83161.1"/>
    </source>
</evidence>
<evidence type="ECO:0000256" key="1">
    <source>
        <dbReference type="SAM" id="MobiDB-lite"/>
    </source>
</evidence>
<dbReference type="GO" id="GO:0003723">
    <property type="term" value="F:RNA binding"/>
    <property type="evidence" value="ECO:0007669"/>
    <property type="project" value="EnsemblFungi"/>
</dbReference>
<dbReference type="CDD" id="cd11608">
    <property type="entry name" value="eIF2D_C"/>
    <property type="match status" value="1"/>
</dbReference>